<evidence type="ECO:0000313" key="4">
    <source>
        <dbReference type="EMBL" id="GGA14803.1"/>
    </source>
</evidence>
<dbReference type="InterPro" id="IPR001130">
    <property type="entry name" value="TatD-like"/>
</dbReference>
<dbReference type="InterPro" id="IPR018228">
    <property type="entry name" value="DNase_TatD-rel_CS"/>
</dbReference>
<dbReference type="PANTHER" id="PTHR46124:SF2">
    <property type="entry name" value="D-AMINOACYL-TRNA DEACYLASE"/>
    <property type="match status" value="1"/>
</dbReference>
<comment type="caution">
    <text evidence="4">The sequence shown here is derived from an EMBL/GenBank/DDBJ whole genome shotgun (WGS) entry which is preliminary data.</text>
</comment>
<feature type="binding site" evidence="2">
    <location>
        <position position="251"/>
    </location>
    <ligand>
        <name>a divalent metal cation</name>
        <dbReference type="ChEBI" id="CHEBI:60240"/>
        <label>1</label>
    </ligand>
</feature>
<feature type="binding site" evidence="2">
    <location>
        <position position="201"/>
    </location>
    <ligand>
        <name>a divalent metal cation</name>
        <dbReference type="ChEBI" id="CHEBI:60240"/>
        <label>2</label>
    </ligand>
</feature>
<dbReference type="PIRSF" id="PIRSF005902">
    <property type="entry name" value="DNase_TatD"/>
    <property type="match status" value="1"/>
</dbReference>
<name>A0A8J2XKI9_9MICO</name>
<sequence>MSRAKGELPPVPEPLPHPVADTHTHLDISTGARLPLAEKDLPPEYEAEQDADAPALPDVDEFRSRALASGVTRAVQIGCELPSARWTAQLVAGDDSGWLVGGGALHPNEAPRLAAAGLLEDALSEIDRLVAGPRMRVVGETGLDYFRTGDEGRPAQEESFRAHIEIAKRRGLALQIHDREAHADVLRVLDDAGAPDRVILHCFSGDAAFAAECAARGFYMSFAGNITFKNAEPLRQALREVPDELLLLETDAPFLTPVPYRGAPGGSYLTALTARAAAAVRGEELEALCRRAWHNAETAIGGW</sequence>
<keyword evidence="5" id="KW-1185">Reference proteome</keyword>
<dbReference type="Pfam" id="PF01026">
    <property type="entry name" value="TatD_DNase"/>
    <property type="match status" value="1"/>
</dbReference>
<dbReference type="PROSITE" id="PS01091">
    <property type="entry name" value="TATD_3"/>
    <property type="match status" value="1"/>
</dbReference>
<dbReference type="PANTHER" id="PTHR46124">
    <property type="entry name" value="D-AMINOACYL-TRNA DEACYLASE"/>
    <property type="match status" value="1"/>
</dbReference>
<dbReference type="SUPFAM" id="SSF51556">
    <property type="entry name" value="Metallo-dependent hydrolases"/>
    <property type="match status" value="1"/>
</dbReference>
<dbReference type="AlphaFoldDB" id="A0A8J2XKI9"/>
<proteinExistence type="predicted"/>
<dbReference type="GO" id="GO:0046872">
    <property type="term" value="F:metal ion binding"/>
    <property type="evidence" value="ECO:0007669"/>
    <property type="project" value="UniProtKB-KW"/>
</dbReference>
<dbReference type="Gene3D" id="3.20.20.140">
    <property type="entry name" value="Metal-dependent hydrolases"/>
    <property type="match status" value="1"/>
</dbReference>
<feature type="binding site" evidence="2">
    <location>
        <position position="140"/>
    </location>
    <ligand>
        <name>a divalent metal cation</name>
        <dbReference type="ChEBI" id="CHEBI:60240"/>
        <label>1</label>
    </ligand>
</feature>
<dbReference type="InterPro" id="IPR032466">
    <property type="entry name" value="Metal_Hydrolase"/>
</dbReference>
<dbReference type="GO" id="GO:0005829">
    <property type="term" value="C:cytosol"/>
    <property type="evidence" value="ECO:0007669"/>
    <property type="project" value="TreeGrafter"/>
</dbReference>
<evidence type="ECO:0000256" key="1">
    <source>
        <dbReference type="ARBA" id="ARBA00022801"/>
    </source>
</evidence>
<keyword evidence="2" id="KW-0479">Metal-binding</keyword>
<reference evidence="4" key="2">
    <citation type="submission" date="2020-09" db="EMBL/GenBank/DDBJ databases">
        <authorList>
            <person name="Sun Q."/>
            <person name="Zhou Y."/>
        </authorList>
    </citation>
    <scope>NUCLEOTIDE SEQUENCE</scope>
    <source>
        <strain evidence="4">CGMCC 1.12785</strain>
    </source>
</reference>
<dbReference type="RefSeq" id="WP_188550513.1">
    <property type="nucleotide sequence ID" value="NZ_BMFY01000006.1"/>
</dbReference>
<dbReference type="GO" id="GO:0016788">
    <property type="term" value="F:hydrolase activity, acting on ester bonds"/>
    <property type="evidence" value="ECO:0007669"/>
    <property type="project" value="InterPro"/>
</dbReference>
<gene>
    <name evidence="4" type="ORF">GCM10011333_17240</name>
</gene>
<dbReference type="CDD" id="cd01310">
    <property type="entry name" value="TatD_DNAse"/>
    <property type="match status" value="1"/>
</dbReference>
<reference evidence="4" key="1">
    <citation type="journal article" date="2014" name="Int. J. Syst. Evol. Microbiol.">
        <title>Complete genome sequence of Corynebacterium casei LMG S-19264T (=DSM 44701T), isolated from a smear-ripened cheese.</title>
        <authorList>
            <consortium name="US DOE Joint Genome Institute (JGI-PGF)"/>
            <person name="Walter F."/>
            <person name="Albersmeier A."/>
            <person name="Kalinowski J."/>
            <person name="Ruckert C."/>
        </authorList>
    </citation>
    <scope>NUCLEOTIDE SEQUENCE</scope>
    <source>
        <strain evidence="4">CGMCC 1.12785</strain>
    </source>
</reference>
<dbReference type="EMBL" id="BMFY01000006">
    <property type="protein sequence ID" value="GGA14803.1"/>
    <property type="molecule type" value="Genomic_DNA"/>
</dbReference>
<keyword evidence="1" id="KW-0378">Hydrolase</keyword>
<organism evidence="4 5">
    <name type="scientific">Sediminivirga luteola</name>
    <dbReference type="NCBI Taxonomy" id="1774748"/>
    <lineage>
        <taxon>Bacteria</taxon>
        <taxon>Bacillati</taxon>
        <taxon>Actinomycetota</taxon>
        <taxon>Actinomycetes</taxon>
        <taxon>Micrococcales</taxon>
        <taxon>Brevibacteriaceae</taxon>
        <taxon>Sediminivirga</taxon>
    </lineage>
</organism>
<feature type="region of interest" description="Disordered" evidence="3">
    <location>
        <begin position="1"/>
        <end position="37"/>
    </location>
</feature>
<evidence type="ECO:0000256" key="3">
    <source>
        <dbReference type="SAM" id="MobiDB-lite"/>
    </source>
</evidence>
<protein>
    <submittedName>
        <fullName evidence="4">AraC family transcriptional regulator</fullName>
    </submittedName>
</protein>
<evidence type="ECO:0000256" key="2">
    <source>
        <dbReference type="PIRSR" id="PIRSR005902-1"/>
    </source>
</evidence>
<accession>A0A8J2XKI9</accession>
<evidence type="ECO:0000313" key="5">
    <source>
        <dbReference type="Proteomes" id="UP000616114"/>
    </source>
</evidence>
<feature type="binding site" evidence="2">
    <location>
        <position position="177"/>
    </location>
    <ligand>
        <name>a divalent metal cation</name>
        <dbReference type="ChEBI" id="CHEBI:60240"/>
        <label>2</label>
    </ligand>
</feature>
<dbReference type="Proteomes" id="UP000616114">
    <property type="component" value="Unassembled WGS sequence"/>
</dbReference>